<evidence type="ECO:0000256" key="1">
    <source>
        <dbReference type="SAM" id="MobiDB-lite"/>
    </source>
</evidence>
<keyword evidence="3" id="KW-1185">Reference proteome</keyword>
<feature type="compositionally biased region" description="Polar residues" evidence="1">
    <location>
        <begin position="62"/>
        <end position="71"/>
    </location>
</feature>
<dbReference type="Proteomes" id="UP000010121">
    <property type="component" value="Unassembled WGS sequence"/>
</dbReference>
<evidence type="ECO:0000313" key="2">
    <source>
        <dbReference type="EMBL" id="EEW26666.1"/>
    </source>
</evidence>
<organism evidence="2 3">
    <name type="scientific">Rhodobacter ferrooxidans</name>
    <dbReference type="NCBI Taxonomy" id="371731"/>
    <lineage>
        <taxon>Bacteria</taxon>
        <taxon>Pseudomonadati</taxon>
        <taxon>Pseudomonadota</taxon>
        <taxon>Alphaproteobacteria</taxon>
        <taxon>Rhodobacterales</taxon>
        <taxon>Rhodobacter group</taxon>
        <taxon>Rhodobacter</taxon>
    </lineage>
</organism>
<accession>C8RXE1</accession>
<sequence length="82" mass="9172">MEPKFATKIIRDRWDRNVAGTYVSTTFWRMWKGNLLHKDEGSSVYRLPEKKEPADMLPGEASTGSLFNTQAKGREAVPGGGT</sequence>
<dbReference type="AlphaFoldDB" id="C8RXE1"/>
<protein>
    <submittedName>
        <fullName evidence="2">Uncharacterized protein</fullName>
    </submittedName>
</protein>
<comment type="caution">
    <text evidence="2">The sequence shown here is derived from an EMBL/GenBank/DDBJ whole genome shotgun (WGS) entry which is preliminary data.</text>
</comment>
<dbReference type="EMBL" id="ACYY01000002">
    <property type="protein sequence ID" value="EEW26666.1"/>
    <property type="molecule type" value="Genomic_DNA"/>
</dbReference>
<feature type="region of interest" description="Disordered" evidence="1">
    <location>
        <begin position="50"/>
        <end position="82"/>
    </location>
</feature>
<reference evidence="2 3" key="1">
    <citation type="submission" date="2009-08" db="EMBL/GenBank/DDBJ databases">
        <title>The draft genome of Rhodobacter sp. SW2.</title>
        <authorList>
            <consortium name="US DOE Joint Genome Institute (JGI-PGF)"/>
            <person name="Lucas S."/>
            <person name="Copeland A."/>
            <person name="Lapidus A."/>
            <person name="Glavina del Rio T."/>
            <person name="Tice H."/>
            <person name="Bruce D."/>
            <person name="Goodwin L."/>
            <person name="Pitluck S."/>
            <person name="Larimer F."/>
            <person name="Land M.L."/>
            <person name="Hauser L."/>
            <person name="Emerson D."/>
        </authorList>
    </citation>
    <scope>NUCLEOTIDE SEQUENCE [LARGE SCALE GENOMIC DNA]</scope>
    <source>
        <strain evidence="2 3">SW2</strain>
    </source>
</reference>
<proteinExistence type="predicted"/>
<gene>
    <name evidence="2" type="ORF">Rsw2DRAFT_0469</name>
</gene>
<name>C8RXE1_9RHOB</name>
<evidence type="ECO:0000313" key="3">
    <source>
        <dbReference type="Proteomes" id="UP000010121"/>
    </source>
</evidence>